<organism evidence="2 3">
    <name type="scientific">Thermocatellispora tengchongensis</name>
    <dbReference type="NCBI Taxonomy" id="1073253"/>
    <lineage>
        <taxon>Bacteria</taxon>
        <taxon>Bacillati</taxon>
        <taxon>Actinomycetota</taxon>
        <taxon>Actinomycetes</taxon>
        <taxon>Streptosporangiales</taxon>
        <taxon>Streptosporangiaceae</taxon>
        <taxon>Thermocatellispora</taxon>
    </lineage>
</organism>
<proteinExistence type="predicted"/>
<feature type="region of interest" description="Disordered" evidence="1">
    <location>
        <begin position="176"/>
        <end position="312"/>
    </location>
</feature>
<evidence type="ECO:0000256" key="1">
    <source>
        <dbReference type="SAM" id="MobiDB-lite"/>
    </source>
</evidence>
<dbReference type="AlphaFoldDB" id="A0A840PVL1"/>
<protein>
    <submittedName>
        <fullName evidence="2">Uncharacterized protein</fullName>
    </submittedName>
</protein>
<accession>A0A840PVL1</accession>
<dbReference type="Proteomes" id="UP000578449">
    <property type="component" value="Unassembled WGS sequence"/>
</dbReference>
<gene>
    <name evidence="2" type="ORF">HNP84_009689</name>
</gene>
<feature type="compositionally biased region" description="Gly residues" evidence="1">
    <location>
        <begin position="239"/>
        <end position="252"/>
    </location>
</feature>
<dbReference type="EMBL" id="JACHGN010000034">
    <property type="protein sequence ID" value="MBB5139925.1"/>
    <property type="molecule type" value="Genomic_DNA"/>
</dbReference>
<feature type="region of interest" description="Disordered" evidence="1">
    <location>
        <begin position="1"/>
        <end position="164"/>
    </location>
</feature>
<keyword evidence="3" id="KW-1185">Reference proteome</keyword>
<evidence type="ECO:0000313" key="3">
    <source>
        <dbReference type="Proteomes" id="UP000578449"/>
    </source>
</evidence>
<name>A0A840PVL1_9ACTN</name>
<feature type="compositionally biased region" description="Low complexity" evidence="1">
    <location>
        <begin position="86"/>
        <end position="130"/>
    </location>
</feature>
<sequence length="312" mass="31818">MSPIAAELVTAGRGNGPGAAAPGVRGRRGASEIRHRTPGAKPAQHPAAVPMAPEARLRCAGRAPPDTPEGARSGGQARPRPPGTCAPGHGLAPPGHGLAPPGHGLAPPGHGLGVPCAPGRGPRGPVAPRRGVARRRRRHIPEVPPSRAPKCGQQPRPQCRKGATRGCVAWERSLDAKAGQGAGRPLGRPGCPPGGNGCGKGGRRPGLWAGQARERIRPGSGSGPETGQAQERDRPGDGTDPGTGQTGDGTDPGTGQTRERDRPRNGCGEGGGPGLWVGQARGWRFTRRASRPGPRLWPCVPTPPGRSSHRSA</sequence>
<evidence type="ECO:0000313" key="2">
    <source>
        <dbReference type="EMBL" id="MBB5139925.1"/>
    </source>
</evidence>
<comment type="caution">
    <text evidence="2">The sequence shown here is derived from an EMBL/GenBank/DDBJ whole genome shotgun (WGS) entry which is preliminary data.</text>
</comment>
<reference evidence="2 3" key="1">
    <citation type="submission" date="2020-08" db="EMBL/GenBank/DDBJ databases">
        <title>Genomic Encyclopedia of Type Strains, Phase IV (KMG-IV): sequencing the most valuable type-strain genomes for metagenomic binning, comparative biology and taxonomic classification.</title>
        <authorList>
            <person name="Goeker M."/>
        </authorList>
    </citation>
    <scope>NUCLEOTIDE SEQUENCE [LARGE SCALE GENOMIC DNA]</scope>
    <source>
        <strain evidence="2 3">DSM 45615</strain>
    </source>
</reference>